<keyword evidence="13" id="KW-1185">Reference proteome</keyword>
<dbReference type="GO" id="GO:0015276">
    <property type="term" value="F:ligand-gated monoatomic ion channel activity"/>
    <property type="evidence" value="ECO:0007669"/>
    <property type="project" value="InterPro"/>
</dbReference>
<evidence type="ECO:0000256" key="7">
    <source>
        <dbReference type="ARBA" id="ARBA00023170"/>
    </source>
</evidence>
<reference evidence="12" key="1">
    <citation type="submission" date="2022-01" db="EMBL/GenBank/DDBJ databases">
        <authorList>
            <person name="King R."/>
        </authorList>
    </citation>
    <scope>NUCLEOTIDE SEQUENCE</scope>
</reference>
<keyword evidence="10" id="KW-0732">Signal</keyword>
<dbReference type="GO" id="GO:0005886">
    <property type="term" value="C:plasma membrane"/>
    <property type="evidence" value="ECO:0007669"/>
    <property type="project" value="UniProtKB-SubCell"/>
</dbReference>
<dbReference type="OrthoDB" id="7725497at2759"/>
<evidence type="ECO:0000313" key="12">
    <source>
        <dbReference type="EMBL" id="CAG9810326.1"/>
    </source>
</evidence>
<dbReference type="InterPro" id="IPR001320">
    <property type="entry name" value="Iontro_rcpt_C"/>
</dbReference>
<comment type="subcellular location">
    <subcellularLocation>
        <location evidence="1">Cell membrane</location>
        <topology evidence="1">Multi-pass membrane protein</topology>
    </subcellularLocation>
</comment>
<evidence type="ECO:0000256" key="1">
    <source>
        <dbReference type="ARBA" id="ARBA00004651"/>
    </source>
</evidence>
<feature type="signal peptide" evidence="10">
    <location>
        <begin position="1"/>
        <end position="22"/>
    </location>
</feature>
<keyword evidence="4 9" id="KW-0812">Transmembrane</keyword>
<keyword evidence="5 9" id="KW-1133">Transmembrane helix</keyword>
<reference evidence="12" key="2">
    <citation type="submission" date="2022-10" db="EMBL/GenBank/DDBJ databases">
        <authorList>
            <consortium name="ENA_rothamsted_submissions"/>
            <consortium name="culmorum"/>
            <person name="King R."/>
        </authorList>
    </citation>
    <scope>NUCLEOTIDE SEQUENCE</scope>
</reference>
<sequence length="621" mass="72711">MKLKQNILAVLLILANFNKSYFTSGLKPYETNLNVTAVVQVLHDIAIEFLVNEKLRFNVLFLKKVPIILDIIDGFVALLKQKTSYRLLVFGKYDQKFKNLLVYAQIIFMSSLDEFAEIERFFLAMRFAGQPIKVFIIVPDLTFEMLRSSWIFGKYQQISTDSDGIFHSSYFITTEMDTVTLSSIESFEPAACGYPNLKILNTFNKTTSKWTTNVHGITPKIFEIASKVHNFTEQYQPVDIHPLWIFPEKNKQMNFVLINNTYKIPSVYFEIHDIKKKNVIMDVSNVIVNMKTIMFVTPADKYTVYEKFVLPFDSLTWILLGTTFMLTFMSIMMINLTSRATRNLVYGYKVTNPIWNVISIFFGISQTKLPTKNFSRFILVLFIFFCLIFRTCFQSKFFEFMTSEPRLSPPRTISDLIYRNYSVCRSMHQKDVCSRLEPWPKITNMSVKEISDAILTQSQNSSAKIALCVDEFLLNLLEFHTQKNFKWNKLETVFHTTSEAFMFRSFSFFYRMFKKVINNLIPTGMIEHLVTEFYTKKRKFVKIEDERKVLSVNDLLFGFKIWFGCCLSAGFAFWFEMLTTRAVRCKKIKFAKVYVTQNYEFGQKVLSSELIMKFRVKTKGN</sequence>
<evidence type="ECO:0000256" key="4">
    <source>
        <dbReference type="ARBA" id="ARBA00022692"/>
    </source>
</evidence>
<feature type="transmembrane region" description="Helical" evidence="9">
    <location>
        <begin position="346"/>
        <end position="364"/>
    </location>
</feature>
<evidence type="ECO:0000256" key="3">
    <source>
        <dbReference type="ARBA" id="ARBA00022475"/>
    </source>
</evidence>
<dbReference type="PANTHER" id="PTHR42643">
    <property type="entry name" value="IONOTROPIC RECEPTOR 20A-RELATED"/>
    <property type="match status" value="1"/>
</dbReference>
<comment type="similarity">
    <text evidence="2">Belongs to the glutamate-gated ion channel (TC 1.A.10.1) family.</text>
</comment>
<evidence type="ECO:0000256" key="9">
    <source>
        <dbReference type="SAM" id="Phobius"/>
    </source>
</evidence>
<dbReference type="Proteomes" id="UP001153620">
    <property type="component" value="Chromosome 4"/>
</dbReference>
<evidence type="ECO:0000256" key="8">
    <source>
        <dbReference type="ARBA" id="ARBA00023180"/>
    </source>
</evidence>
<dbReference type="Pfam" id="PF00060">
    <property type="entry name" value="Lig_chan"/>
    <property type="match status" value="1"/>
</dbReference>
<evidence type="ECO:0000256" key="5">
    <source>
        <dbReference type="ARBA" id="ARBA00022989"/>
    </source>
</evidence>
<accession>A0A9N9S3R6</accession>
<feature type="chain" id="PRO_5040276322" description="Ionotropic glutamate receptor C-terminal domain-containing protein" evidence="10">
    <location>
        <begin position="23"/>
        <end position="621"/>
    </location>
</feature>
<dbReference type="Gene3D" id="1.10.287.70">
    <property type="match status" value="1"/>
</dbReference>
<feature type="transmembrane region" description="Helical" evidence="9">
    <location>
        <begin position="315"/>
        <end position="334"/>
    </location>
</feature>
<evidence type="ECO:0000256" key="10">
    <source>
        <dbReference type="SAM" id="SignalP"/>
    </source>
</evidence>
<dbReference type="EMBL" id="OU895880">
    <property type="protein sequence ID" value="CAG9810326.1"/>
    <property type="molecule type" value="Genomic_DNA"/>
</dbReference>
<dbReference type="PANTHER" id="PTHR42643:SF30">
    <property type="entry name" value="IONOTROPIC RECEPTOR 40A-RELATED"/>
    <property type="match status" value="1"/>
</dbReference>
<evidence type="ECO:0000256" key="2">
    <source>
        <dbReference type="ARBA" id="ARBA00008685"/>
    </source>
</evidence>
<keyword evidence="3" id="KW-1003">Cell membrane</keyword>
<keyword evidence="7" id="KW-0675">Receptor</keyword>
<keyword evidence="6 9" id="KW-0472">Membrane</keyword>
<keyword evidence="8" id="KW-0325">Glycoprotein</keyword>
<feature type="transmembrane region" description="Helical" evidence="9">
    <location>
        <begin position="555"/>
        <end position="575"/>
    </location>
</feature>
<organism evidence="12 13">
    <name type="scientific">Chironomus riparius</name>
    <dbReference type="NCBI Taxonomy" id="315576"/>
    <lineage>
        <taxon>Eukaryota</taxon>
        <taxon>Metazoa</taxon>
        <taxon>Ecdysozoa</taxon>
        <taxon>Arthropoda</taxon>
        <taxon>Hexapoda</taxon>
        <taxon>Insecta</taxon>
        <taxon>Pterygota</taxon>
        <taxon>Neoptera</taxon>
        <taxon>Endopterygota</taxon>
        <taxon>Diptera</taxon>
        <taxon>Nematocera</taxon>
        <taxon>Chironomoidea</taxon>
        <taxon>Chironomidae</taxon>
        <taxon>Chironominae</taxon>
        <taxon>Chironomus</taxon>
    </lineage>
</organism>
<proteinExistence type="inferred from homology"/>
<dbReference type="InterPro" id="IPR052192">
    <property type="entry name" value="Insect_Ionotropic_Sensory_Rcpt"/>
</dbReference>
<dbReference type="GO" id="GO:0050906">
    <property type="term" value="P:detection of stimulus involved in sensory perception"/>
    <property type="evidence" value="ECO:0007669"/>
    <property type="project" value="UniProtKB-ARBA"/>
</dbReference>
<evidence type="ECO:0000313" key="13">
    <source>
        <dbReference type="Proteomes" id="UP001153620"/>
    </source>
</evidence>
<name>A0A9N9S3R6_9DIPT</name>
<protein>
    <recommendedName>
        <fullName evidence="11">Ionotropic glutamate receptor C-terminal domain-containing protein</fullName>
    </recommendedName>
</protein>
<evidence type="ECO:0000256" key="6">
    <source>
        <dbReference type="ARBA" id="ARBA00023136"/>
    </source>
</evidence>
<feature type="domain" description="Ionotropic glutamate receptor C-terminal" evidence="11">
    <location>
        <begin position="316"/>
        <end position="431"/>
    </location>
</feature>
<feature type="transmembrane region" description="Helical" evidence="9">
    <location>
        <begin position="376"/>
        <end position="393"/>
    </location>
</feature>
<gene>
    <name evidence="12" type="ORF">CHIRRI_LOCUS13143</name>
</gene>
<dbReference type="AlphaFoldDB" id="A0A9N9S3R6"/>
<evidence type="ECO:0000259" key="11">
    <source>
        <dbReference type="Pfam" id="PF00060"/>
    </source>
</evidence>